<organism evidence="2 3">
    <name type="scientific">Fraxinus pennsylvanica</name>
    <dbReference type="NCBI Taxonomy" id="56036"/>
    <lineage>
        <taxon>Eukaryota</taxon>
        <taxon>Viridiplantae</taxon>
        <taxon>Streptophyta</taxon>
        <taxon>Embryophyta</taxon>
        <taxon>Tracheophyta</taxon>
        <taxon>Spermatophyta</taxon>
        <taxon>Magnoliopsida</taxon>
        <taxon>eudicotyledons</taxon>
        <taxon>Gunneridae</taxon>
        <taxon>Pentapetalae</taxon>
        <taxon>asterids</taxon>
        <taxon>lamiids</taxon>
        <taxon>Lamiales</taxon>
        <taxon>Oleaceae</taxon>
        <taxon>Oleeae</taxon>
        <taxon>Fraxinus</taxon>
    </lineage>
</organism>
<protein>
    <recommendedName>
        <fullName evidence="4">Embryo sac development arrest 6</fullName>
    </recommendedName>
</protein>
<keyword evidence="3" id="KW-1185">Reference proteome</keyword>
<evidence type="ECO:0000313" key="2">
    <source>
        <dbReference type="EMBL" id="CAI9771234.1"/>
    </source>
</evidence>
<reference evidence="2" key="1">
    <citation type="submission" date="2023-05" db="EMBL/GenBank/DDBJ databases">
        <authorList>
            <person name="Huff M."/>
        </authorList>
    </citation>
    <scope>NUCLEOTIDE SEQUENCE</scope>
</reference>
<feature type="region of interest" description="Disordered" evidence="1">
    <location>
        <begin position="137"/>
        <end position="172"/>
    </location>
</feature>
<dbReference type="PANTHER" id="PTHR34657">
    <property type="entry name" value="EMBRYO SAC DEVELOPMENT ARREST 6"/>
    <property type="match status" value="1"/>
</dbReference>
<evidence type="ECO:0000313" key="3">
    <source>
        <dbReference type="Proteomes" id="UP000834106"/>
    </source>
</evidence>
<dbReference type="Proteomes" id="UP000834106">
    <property type="component" value="Chromosome 11"/>
</dbReference>
<name>A0AAD2DZB5_9LAMI</name>
<proteinExistence type="predicted"/>
<dbReference type="AlphaFoldDB" id="A0AAD2DZB5"/>
<accession>A0AAD2DZB5</accession>
<gene>
    <name evidence="2" type="ORF">FPE_LOCUS18664</name>
</gene>
<evidence type="ECO:0000256" key="1">
    <source>
        <dbReference type="SAM" id="MobiDB-lite"/>
    </source>
</evidence>
<evidence type="ECO:0008006" key="4">
    <source>
        <dbReference type="Google" id="ProtNLM"/>
    </source>
</evidence>
<dbReference type="EMBL" id="OU503046">
    <property type="protein sequence ID" value="CAI9771234.1"/>
    <property type="molecule type" value="Genomic_DNA"/>
</dbReference>
<sequence>MSIVNAPRKYNVQIMSTSFHSLSTVRGGATALITIVPRRSTILEYNQTARMSYNSRTPLMPVPSRKRKEREAFYNATSSKPLAPVTTVNPVVSSGNPTTPFEQQPLCSNRLLAGYMAYEFLTKGTLLGERFDPARTEAVPVSSTDSKRNRHGVSQSQQNVDAEPSGKQKPQGYAEVASLLKSDGAHIPGILNPTQLAGWIQM</sequence>
<dbReference type="PANTHER" id="PTHR34657:SF4">
    <property type="entry name" value="EMBRYO SAC DEVELOPMENT ARREST 6"/>
    <property type="match status" value="1"/>
</dbReference>